<evidence type="ECO:0000256" key="9">
    <source>
        <dbReference type="SAM" id="MobiDB-lite"/>
    </source>
</evidence>
<accession>A0A8H4VDU4</accession>
<dbReference type="EMBL" id="JAACLJ010000003">
    <property type="protein sequence ID" value="KAF4589168.1"/>
    <property type="molecule type" value="Genomic_DNA"/>
</dbReference>
<dbReference type="InterPro" id="IPR002123">
    <property type="entry name" value="Plipid/glycerol_acylTrfase"/>
</dbReference>
<keyword evidence="3" id="KW-0808">Transferase</keyword>
<dbReference type="AlphaFoldDB" id="A0A8H4VDU4"/>
<evidence type="ECO:0000256" key="8">
    <source>
        <dbReference type="ARBA" id="ARBA00023315"/>
    </source>
</evidence>
<evidence type="ECO:0000313" key="13">
    <source>
        <dbReference type="Proteomes" id="UP000562929"/>
    </source>
</evidence>
<evidence type="ECO:0000313" key="12">
    <source>
        <dbReference type="EMBL" id="KAF4589168.1"/>
    </source>
</evidence>
<evidence type="ECO:0000256" key="3">
    <source>
        <dbReference type="ARBA" id="ARBA00022679"/>
    </source>
</evidence>
<dbReference type="GO" id="GO:0016020">
    <property type="term" value="C:membrane"/>
    <property type="evidence" value="ECO:0007669"/>
    <property type="project" value="UniProtKB-SubCell"/>
</dbReference>
<dbReference type="PANTHER" id="PTHR23063:SF60">
    <property type="entry name" value="LYSOPHOSPHATIDIC ACID:OLEOYL-COA ACYLTRANSFERASE 1"/>
    <property type="match status" value="1"/>
</dbReference>
<name>A0A8H4VDU4_9HYPO</name>
<dbReference type="OrthoDB" id="272512at2759"/>
<gene>
    <name evidence="12" type="ORF">GQ602_003057</name>
</gene>
<keyword evidence="13" id="KW-1185">Reference proteome</keyword>
<keyword evidence="4 10" id="KW-0812">Transmembrane</keyword>
<comment type="caution">
    <text evidence="12">The sequence shown here is derived from an EMBL/GenBank/DDBJ whole genome shotgun (WGS) entry which is preliminary data.</text>
</comment>
<evidence type="ECO:0000259" key="11">
    <source>
        <dbReference type="SMART" id="SM00563"/>
    </source>
</evidence>
<feature type="region of interest" description="Disordered" evidence="9">
    <location>
        <begin position="257"/>
        <end position="292"/>
    </location>
</feature>
<keyword evidence="6" id="KW-0443">Lipid metabolism</keyword>
<dbReference type="SMART" id="SM00563">
    <property type="entry name" value="PlsC"/>
    <property type="match status" value="1"/>
</dbReference>
<comment type="subcellular location">
    <subcellularLocation>
        <location evidence="1">Membrane</location>
    </subcellularLocation>
</comment>
<evidence type="ECO:0000256" key="7">
    <source>
        <dbReference type="ARBA" id="ARBA00023136"/>
    </source>
</evidence>
<protein>
    <recommendedName>
        <fullName evidence="11">Phospholipid/glycerol acyltransferase domain-containing protein</fullName>
    </recommendedName>
</protein>
<proteinExistence type="inferred from homology"/>
<keyword evidence="5 10" id="KW-1133">Transmembrane helix</keyword>
<evidence type="ECO:0000256" key="5">
    <source>
        <dbReference type="ARBA" id="ARBA00022989"/>
    </source>
</evidence>
<evidence type="ECO:0000256" key="4">
    <source>
        <dbReference type="ARBA" id="ARBA00022692"/>
    </source>
</evidence>
<keyword evidence="7 10" id="KW-0472">Membrane</keyword>
<reference evidence="12 13" key="1">
    <citation type="journal article" date="2020" name="G3 (Bethesda)">
        <title>Genetic Underpinnings of Host Manipulation by Ophiocordyceps as Revealed by Comparative Transcriptomics.</title>
        <authorList>
            <person name="Will I."/>
            <person name="Das B."/>
            <person name="Trinh T."/>
            <person name="Brachmann A."/>
            <person name="Ohm R.A."/>
            <person name="de Bekker C."/>
        </authorList>
    </citation>
    <scope>NUCLEOTIDE SEQUENCE [LARGE SCALE GENOMIC DNA]</scope>
    <source>
        <strain evidence="12 13">EC05</strain>
    </source>
</reference>
<evidence type="ECO:0000256" key="6">
    <source>
        <dbReference type="ARBA" id="ARBA00023098"/>
    </source>
</evidence>
<evidence type="ECO:0000256" key="2">
    <source>
        <dbReference type="ARBA" id="ARBA00008655"/>
    </source>
</evidence>
<dbReference type="Pfam" id="PF01553">
    <property type="entry name" value="Acyltransferase"/>
    <property type="match status" value="1"/>
</dbReference>
<keyword evidence="8" id="KW-0012">Acyltransferase</keyword>
<dbReference type="GO" id="GO:0006629">
    <property type="term" value="P:lipid metabolic process"/>
    <property type="evidence" value="ECO:0007669"/>
    <property type="project" value="UniProtKB-KW"/>
</dbReference>
<evidence type="ECO:0000256" key="1">
    <source>
        <dbReference type="ARBA" id="ARBA00004370"/>
    </source>
</evidence>
<organism evidence="12 13">
    <name type="scientific">Ophiocordyceps camponoti-floridani</name>
    <dbReference type="NCBI Taxonomy" id="2030778"/>
    <lineage>
        <taxon>Eukaryota</taxon>
        <taxon>Fungi</taxon>
        <taxon>Dikarya</taxon>
        <taxon>Ascomycota</taxon>
        <taxon>Pezizomycotina</taxon>
        <taxon>Sordariomycetes</taxon>
        <taxon>Hypocreomycetidae</taxon>
        <taxon>Hypocreales</taxon>
        <taxon>Ophiocordycipitaceae</taxon>
        <taxon>Ophiocordyceps</taxon>
    </lineage>
</organism>
<sequence length="330" mass="36552">MEKYSQFRDKSTGIAPFLPISTPLSPISILMHGFLFFFRLPIFLGYALCYFIIFHYLPLPVVARKVALWGLMAVPGIWWVDLQLDGVRRGTLSEQPRERVPHAGSVMAATFTSPIDAVYLAAVFDPIFTVSYPGDRRLRRVGLLGAVAAALGPVRTVPPDDDDDAHLNDINDLLAEYPNRVIAVFPECGTTNGKAILPLSPALAQCRPDVHIFPVSIRYDLPDVTTPVPGQWLAFFWNLLSRPTTCIRVRIAEGRRMDTTNGSNGSPMASPATPQFPRRRIDPRSSVSNEEKRLLDRLGESLARLSRVKRVGLTMTDKAAFVAALRGNKA</sequence>
<feature type="transmembrane region" description="Helical" evidence="10">
    <location>
        <begin position="34"/>
        <end position="56"/>
    </location>
</feature>
<feature type="compositionally biased region" description="Basic and acidic residues" evidence="9">
    <location>
        <begin position="279"/>
        <end position="292"/>
    </location>
</feature>
<evidence type="ECO:0000256" key="10">
    <source>
        <dbReference type="SAM" id="Phobius"/>
    </source>
</evidence>
<dbReference type="PANTHER" id="PTHR23063">
    <property type="entry name" value="PHOSPHOLIPID ACYLTRANSFERASE"/>
    <property type="match status" value="1"/>
</dbReference>
<comment type="similarity">
    <text evidence="2">Belongs to the 1-acyl-sn-glycerol-3-phosphate acyltransferase family.</text>
</comment>
<feature type="domain" description="Phospholipid/glycerol acyltransferase" evidence="11">
    <location>
        <begin position="105"/>
        <end position="220"/>
    </location>
</feature>
<dbReference type="Proteomes" id="UP000562929">
    <property type="component" value="Unassembled WGS sequence"/>
</dbReference>
<dbReference type="GO" id="GO:0016746">
    <property type="term" value="F:acyltransferase activity"/>
    <property type="evidence" value="ECO:0007669"/>
    <property type="project" value="UniProtKB-KW"/>
</dbReference>